<dbReference type="PRINTS" id="PR00143">
    <property type="entry name" value="CITRTSNTHASE"/>
</dbReference>
<dbReference type="InterPro" id="IPR016142">
    <property type="entry name" value="Citrate_synth-like_lrg_a-sub"/>
</dbReference>
<dbReference type="OMA" id="HWIKENM"/>
<dbReference type="InterPro" id="IPR019810">
    <property type="entry name" value="Citrate_synthase_AS"/>
</dbReference>
<dbReference type="VEuPathDB" id="CryptoDB:GNI_161010"/>
<dbReference type="Gene3D" id="1.10.230.10">
    <property type="entry name" value="Cytochrome P450-Terp, domain 2"/>
    <property type="match status" value="2"/>
</dbReference>
<dbReference type="InterPro" id="IPR016143">
    <property type="entry name" value="Citrate_synth-like_sm_a-sub"/>
</dbReference>
<comment type="similarity">
    <text evidence="1 3">Belongs to the citrate synthase family.</text>
</comment>
<comment type="caution">
    <text evidence="5">The sequence shown here is derived from an EMBL/GenBank/DDBJ whole genome shotgun (WGS) entry which is preliminary data.</text>
</comment>
<dbReference type="GeneID" id="22915582"/>
<dbReference type="Proteomes" id="UP000019763">
    <property type="component" value="Unassembled WGS sequence"/>
</dbReference>
<dbReference type="AlphaFoldDB" id="A0A023AZ11"/>
<dbReference type="PROSITE" id="PS00480">
    <property type="entry name" value="CITRATE_SYNTHASE"/>
    <property type="match status" value="1"/>
</dbReference>
<dbReference type="SUPFAM" id="SSF48256">
    <property type="entry name" value="Citrate synthase"/>
    <property type="match status" value="2"/>
</dbReference>
<feature type="compositionally biased region" description="Basic and acidic residues" evidence="4">
    <location>
        <begin position="125"/>
        <end position="138"/>
    </location>
</feature>
<feature type="region of interest" description="Disordered" evidence="4">
    <location>
        <begin position="125"/>
        <end position="166"/>
    </location>
</feature>
<dbReference type="RefSeq" id="XP_011133042.1">
    <property type="nucleotide sequence ID" value="XM_011134740.1"/>
</dbReference>
<keyword evidence="6" id="KW-1185">Reference proteome</keyword>
<evidence type="ECO:0000256" key="3">
    <source>
        <dbReference type="RuleBase" id="RU000441"/>
    </source>
</evidence>
<sequence length="268" mass="29053">MGLEGTDAIEALRLFVLCHADHEGGNVSAHVSHAVSSAHSDVFYAVVASLCGLAGPLHGLANQQALSWQKNALRQVGHDAQKLRDYAHAQLAAGKKIPGFGHAVLRVTDPRYTLFREWGEQTLHKAESSAKRKAETSVKRNPKQPRREPPSDSPVQAPSRSGSGEEISPEALVRFNHLCADVITEVMKEYPKIQSPYPNVDMGSGTVLTAVGIIEPTIYTVLFGLSRCLGVIASGVWSRMLKLPIERPKSVTLETLNNLVKQAPGNNQ</sequence>
<evidence type="ECO:0000313" key="6">
    <source>
        <dbReference type="Proteomes" id="UP000019763"/>
    </source>
</evidence>
<keyword evidence="2 3" id="KW-0808">Transferase</keyword>
<organism evidence="5 6">
    <name type="scientific">Gregarina niphandrodes</name>
    <name type="common">Septate eugregarine</name>
    <dbReference type="NCBI Taxonomy" id="110365"/>
    <lineage>
        <taxon>Eukaryota</taxon>
        <taxon>Sar</taxon>
        <taxon>Alveolata</taxon>
        <taxon>Apicomplexa</taxon>
        <taxon>Conoidasida</taxon>
        <taxon>Gregarinasina</taxon>
        <taxon>Eugregarinorida</taxon>
        <taxon>Gregarinidae</taxon>
        <taxon>Gregarina</taxon>
    </lineage>
</organism>
<evidence type="ECO:0000313" key="5">
    <source>
        <dbReference type="EMBL" id="EZG43733.1"/>
    </source>
</evidence>
<reference evidence="5" key="1">
    <citation type="submission" date="2013-12" db="EMBL/GenBank/DDBJ databases">
        <authorList>
            <person name="Omoto C.K."/>
            <person name="Sibley D."/>
            <person name="Venepally P."/>
            <person name="Hadjithomas M."/>
            <person name="Karamycheva S."/>
            <person name="Brunk B."/>
            <person name="Roos D."/>
            <person name="Caler E."/>
            <person name="Lorenzi H."/>
        </authorList>
    </citation>
    <scope>NUCLEOTIDE SEQUENCE</scope>
</reference>
<evidence type="ECO:0000256" key="1">
    <source>
        <dbReference type="ARBA" id="ARBA00010566"/>
    </source>
</evidence>
<dbReference type="EMBL" id="AFNH02001200">
    <property type="protein sequence ID" value="EZG43733.1"/>
    <property type="molecule type" value="Genomic_DNA"/>
</dbReference>
<dbReference type="PANTHER" id="PTHR11739:SF8">
    <property type="entry name" value="CITRATE SYNTHASE, MITOCHONDRIAL"/>
    <property type="match status" value="1"/>
</dbReference>
<proteinExistence type="inferred from homology"/>
<feature type="compositionally biased region" description="Polar residues" evidence="4">
    <location>
        <begin position="153"/>
        <end position="162"/>
    </location>
</feature>
<dbReference type="Gene3D" id="1.10.580.10">
    <property type="entry name" value="Citrate Synthase, domain 1"/>
    <property type="match status" value="2"/>
</dbReference>
<dbReference type="GO" id="GO:0046912">
    <property type="term" value="F:acyltransferase activity, acyl groups converted into alkyl on transfer"/>
    <property type="evidence" value="ECO:0007669"/>
    <property type="project" value="InterPro"/>
</dbReference>
<dbReference type="GO" id="GO:0005975">
    <property type="term" value="P:carbohydrate metabolic process"/>
    <property type="evidence" value="ECO:0007669"/>
    <property type="project" value="TreeGrafter"/>
</dbReference>
<name>A0A023AZ11_GRENI</name>
<evidence type="ECO:0000256" key="4">
    <source>
        <dbReference type="SAM" id="MobiDB-lite"/>
    </source>
</evidence>
<dbReference type="OrthoDB" id="8017587at2759"/>
<dbReference type="Pfam" id="PF00285">
    <property type="entry name" value="Citrate_synt"/>
    <property type="match status" value="2"/>
</dbReference>
<gene>
    <name evidence="5" type="ORF">GNI_161010</name>
</gene>
<accession>A0A023AZ11</accession>
<dbReference type="PANTHER" id="PTHR11739">
    <property type="entry name" value="CITRATE SYNTHASE"/>
    <property type="match status" value="1"/>
</dbReference>
<evidence type="ECO:0000256" key="2">
    <source>
        <dbReference type="ARBA" id="ARBA00022679"/>
    </source>
</evidence>
<dbReference type="InterPro" id="IPR002020">
    <property type="entry name" value="Citrate_synthase"/>
</dbReference>
<protein>
    <recommendedName>
        <fullName evidence="3">Citrate synthase</fullName>
    </recommendedName>
</protein>
<dbReference type="InterPro" id="IPR036969">
    <property type="entry name" value="Citrate_synthase_sf"/>
</dbReference>
<dbReference type="GO" id="GO:0006099">
    <property type="term" value="P:tricarboxylic acid cycle"/>
    <property type="evidence" value="ECO:0007669"/>
    <property type="project" value="TreeGrafter"/>
</dbReference>
<dbReference type="eggNOG" id="KOG2617">
    <property type="taxonomic scope" value="Eukaryota"/>
</dbReference>
<dbReference type="GO" id="GO:0005759">
    <property type="term" value="C:mitochondrial matrix"/>
    <property type="evidence" value="ECO:0007669"/>
    <property type="project" value="TreeGrafter"/>
</dbReference>